<name>A0AB34VCW7_9GAMM</name>
<proteinExistence type="predicted"/>
<reference evidence="1 2" key="1">
    <citation type="journal article" date="2016" name="Front. Microbiol.">
        <title>Genomic Resource of Rice Seed Associated Bacteria.</title>
        <authorList>
            <person name="Midha S."/>
            <person name="Bansal K."/>
            <person name="Sharma S."/>
            <person name="Kumar N."/>
            <person name="Patil P.P."/>
            <person name="Chaudhry V."/>
            <person name="Patil P.B."/>
        </authorList>
    </citation>
    <scope>NUCLEOTIDE SEQUENCE [LARGE SCALE GENOMIC DNA]</scope>
    <source>
        <strain evidence="1 2">RSA13</strain>
    </source>
</reference>
<dbReference type="AlphaFoldDB" id="A0AB34VCW7"/>
<accession>A0AB34VCW7</accession>
<gene>
    <name evidence="1" type="ORF">RSA13_12570</name>
</gene>
<evidence type="ECO:0000313" key="2">
    <source>
        <dbReference type="Proteomes" id="UP000072520"/>
    </source>
</evidence>
<dbReference type="Proteomes" id="UP000072520">
    <property type="component" value="Unassembled WGS sequence"/>
</dbReference>
<organism evidence="1 2">
    <name type="scientific">Pantoea stewartii</name>
    <dbReference type="NCBI Taxonomy" id="66269"/>
    <lineage>
        <taxon>Bacteria</taxon>
        <taxon>Pseudomonadati</taxon>
        <taxon>Pseudomonadota</taxon>
        <taxon>Gammaproteobacteria</taxon>
        <taxon>Enterobacterales</taxon>
        <taxon>Erwiniaceae</taxon>
        <taxon>Pantoea</taxon>
    </lineage>
</organism>
<comment type="caution">
    <text evidence="1">The sequence shown here is derived from an EMBL/GenBank/DDBJ whole genome shotgun (WGS) entry which is preliminary data.</text>
</comment>
<evidence type="ECO:0000313" key="1">
    <source>
        <dbReference type="EMBL" id="KTS96469.1"/>
    </source>
</evidence>
<dbReference type="EMBL" id="LDSI01000018">
    <property type="protein sequence ID" value="KTS96469.1"/>
    <property type="molecule type" value="Genomic_DNA"/>
</dbReference>
<protein>
    <submittedName>
        <fullName evidence="1">Uncharacterized protein</fullName>
    </submittedName>
</protein>
<sequence>MTQSVTTASTLKGNRPLIANVHCTVLYPACGSIPVHCLDNPFAVLIRDARPQCDYEFIKDIFAQGQINILNLLRRGRMAMNFLVFVKRTEYT</sequence>